<dbReference type="InterPro" id="IPR050655">
    <property type="entry name" value="Plant_B3_domain"/>
</dbReference>
<gene>
    <name evidence="8" type="ORF">AAHA92_06534</name>
</gene>
<feature type="domain" description="TF-B3" evidence="7">
    <location>
        <begin position="21"/>
        <end position="114"/>
    </location>
</feature>
<dbReference type="PROSITE" id="PS50863">
    <property type="entry name" value="B3"/>
    <property type="match status" value="2"/>
</dbReference>
<keyword evidence="5" id="KW-0539">Nucleus</keyword>
<dbReference type="PANTHER" id="PTHR31920:SF132">
    <property type="entry name" value="TF-B3 DOMAIN-CONTAINING PROTEIN"/>
    <property type="match status" value="1"/>
</dbReference>
<evidence type="ECO:0000256" key="2">
    <source>
        <dbReference type="ARBA" id="ARBA00023015"/>
    </source>
</evidence>
<dbReference type="SMART" id="SM01019">
    <property type="entry name" value="B3"/>
    <property type="match status" value="2"/>
</dbReference>
<name>A0ABD1I9Y8_SALDI</name>
<proteinExistence type="predicted"/>
<accession>A0ABD1I9Y8</accession>
<dbReference type="InterPro" id="IPR003340">
    <property type="entry name" value="B3_DNA-bd"/>
</dbReference>
<keyword evidence="2" id="KW-0805">Transcription regulation</keyword>
<dbReference type="Pfam" id="PF02362">
    <property type="entry name" value="B3"/>
    <property type="match status" value="1"/>
</dbReference>
<evidence type="ECO:0000259" key="7">
    <source>
        <dbReference type="PROSITE" id="PS50863"/>
    </source>
</evidence>
<comment type="subcellular location">
    <subcellularLocation>
        <location evidence="1">Nucleus</location>
    </subcellularLocation>
</comment>
<evidence type="ECO:0000256" key="3">
    <source>
        <dbReference type="ARBA" id="ARBA00023125"/>
    </source>
</evidence>
<feature type="region of interest" description="Disordered" evidence="6">
    <location>
        <begin position="137"/>
        <end position="157"/>
    </location>
</feature>
<feature type="compositionally biased region" description="Acidic residues" evidence="6">
    <location>
        <begin position="139"/>
        <end position="157"/>
    </location>
</feature>
<dbReference type="PANTHER" id="PTHR31920">
    <property type="entry name" value="B3 DOMAIN-CONTAINING"/>
    <property type="match status" value="1"/>
</dbReference>
<evidence type="ECO:0000313" key="9">
    <source>
        <dbReference type="Proteomes" id="UP001567538"/>
    </source>
</evidence>
<dbReference type="GO" id="GO:0003677">
    <property type="term" value="F:DNA binding"/>
    <property type="evidence" value="ECO:0007669"/>
    <property type="project" value="UniProtKB-KW"/>
</dbReference>
<keyword evidence="4" id="KW-0804">Transcription</keyword>
<dbReference type="CDD" id="cd10017">
    <property type="entry name" value="B3_DNA"/>
    <property type="match status" value="1"/>
</dbReference>
<keyword evidence="9" id="KW-1185">Reference proteome</keyword>
<evidence type="ECO:0000256" key="6">
    <source>
        <dbReference type="SAM" id="MobiDB-lite"/>
    </source>
</evidence>
<dbReference type="EMBL" id="JBEAFC010000003">
    <property type="protein sequence ID" value="KAL1564146.1"/>
    <property type="molecule type" value="Genomic_DNA"/>
</dbReference>
<dbReference type="AlphaFoldDB" id="A0ABD1I9Y8"/>
<sequence>MSAAGSPVPNGANEIDYVRKPSFVKFFSGPRNAERLRLPREWIHRHGDDLPHFCKLVMPTGGEWRVRLLNLASGCHFCDGWSDFVRGNRIRHSDFITFTYVRGGVFNVKRYDFGSGCPPRDEYEPDVGEYSDVVLSPDIDSEDDCPPSENGSDEDSSEDYIAYRSVPIADEYPSFNVVLNKSILERTLEIPLSFWRAHLRMSAWEDYVYFMVEEKTWLVELQCVNERICVKHGWRRFKDDNALVEGVRCNFLLVNLDEVQFYVTFSR</sequence>
<dbReference type="InterPro" id="IPR015300">
    <property type="entry name" value="DNA-bd_pseudobarrel_sf"/>
</dbReference>
<feature type="domain" description="TF-B3" evidence="7">
    <location>
        <begin position="215"/>
        <end position="267"/>
    </location>
</feature>
<dbReference type="SUPFAM" id="SSF101936">
    <property type="entry name" value="DNA-binding pseudobarrel domain"/>
    <property type="match status" value="2"/>
</dbReference>
<evidence type="ECO:0000313" key="8">
    <source>
        <dbReference type="EMBL" id="KAL1564146.1"/>
    </source>
</evidence>
<reference evidence="8 9" key="1">
    <citation type="submission" date="2024-06" db="EMBL/GenBank/DDBJ databases">
        <title>A chromosome level genome sequence of Diviner's sage (Salvia divinorum).</title>
        <authorList>
            <person name="Ford S.A."/>
            <person name="Ro D.-K."/>
            <person name="Ness R.W."/>
            <person name="Phillips M.A."/>
        </authorList>
    </citation>
    <scope>NUCLEOTIDE SEQUENCE [LARGE SCALE GENOMIC DNA]</scope>
    <source>
        <strain evidence="8">SAF-2024a</strain>
        <tissue evidence="8">Leaf</tissue>
    </source>
</reference>
<dbReference type="GO" id="GO:0005634">
    <property type="term" value="C:nucleus"/>
    <property type="evidence" value="ECO:0007669"/>
    <property type="project" value="UniProtKB-SubCell"/>
</dbReference>
<protein>
    <submittedName>
        <fullName evidence="8">B3 domain-containing protein REM1-like</fullName>
    </submittedName>
</protein>
<evidence type="ECO:0000256" key="5">
    <source>
        <dbReference type="ARBA" id="ARBA00023242"/>
    </source>
</evidence>
<dbReference type="Gene3D" id="2.40.330.10">
    <property type="entry name" value="DNA-binding pseudobarrel domain"/>
    <property type="match status" value="2"/>
</dbReference>
<dbReference type="Proteomes" id="UP001567538">
    <property type="component" value="Unassembled WGS sequence"/>
</dbReference>
<keyword evidence="3" id="KW-0238">DNA-binding</keyword>
<organism evidence="8 9">
    <name type="scientific">Salvia divinorum</name>
    <name type="common">Maria pastora</name>
    <name type="synonym">Diviner's sage</name>
    <dbReference type="NCBI Taxonomy" id="28513"/>
    <lineage>
        <taxon>Eukaryota</taxon>
        <taxon>Viridiplantae</taxon>
        <taxon>Streptophyta</taxon>
        <taxon>Embryophyta</taxon>
        <taxon>Tracheophyta</taxon>
        <taxon>Spermatophyta</taxon>
        <taxon>Magnoliopsida</taxon>
        <taxon>eudicotyledons</taxon>
        <taxon>Gunneridae</taxon>
        <taxon>Pentapetalae</taxon>
        <taxon>asterids</taxon>
        <taxon>lamiids</taxon>
        <taxon>Lamiales</taxon>
        <taxon>Lamiaceae</taxon>
        <taxon>Nepetoideae</taxon>
        <taxon>Mentheae</taxon>
        <taxon>Salviinae</taxon>
        <taxon>Salvia</taxon>
        <taxon>Salvia subgen. Calosphace</taxon>
    </lineage>
</organism>
<evidence type="ECO:0000256" key="1">
    <source>
        <dbReference type="ARBA" id="ARBA00004123"/>
    </source>
</evidence>
<comment type="caution">
    <text evidence="8">The sequence shown here is derived from an EMBL/GenBank/DDBJ whole genome shotgun (WGS) entry which is preliminary data.</text>
</comment>
<evidence type="ECO:0000256" key="4">
    <source>
        <dbReference type="ARBA" id="ARBA00023163"/>
    </source>
</evidence>